<feature type="chain" id="PRO_5047041005" description="Tetratricopeptide repeat protein" evidence="3">
    <location>
        <begin position="28"/>
        <end position="316"/>
    </location>
</feature>
<reference evidence="4 5" key="1">
    <citation type="journal article" date="2021" name="Microbiol. Spectr.">
        <title>A Single Bacterium Capable of Oxidation and Reduction of Iron at Circumneutral pH.</title>
        <authorList>
            <person name="Kato S."/>
            <person name="Ohkuma M."/>
        </authorList>
    </citation>
    <scope>NUCLEOTIDE SEQUENCE [LARGE SCALE GENOMIC DNA]</scope>
    <source>
        <strain evidence="4 5">MIZ03</strain>
    </source>
</reference>
<feature type="compositionally biased region" description="Low complexity" evidence="1">
    <location>
        <begin position="297"/>
        <end position="316"/>
    </location>
</feature>
<feature type="transmembrane region" description="Helical" evidence="2">
    <location>
        <begin position="146"/>
        <end position="166"/>
    </location>
</feature>
<keyword evidence="2" id="KW-0472">Membrane</keyword>
<evidence type="ECO:0000313" key="5">
    <source>
        <dbReference type="Proteomes" id="UP000824366"/>
    </source>
</evidence>
<keyword evidence="3" id="KW-0732">Signal</keyword>
<feature type="signal peptide" evidence="3">
    <location>
        <begin position="1"/>
        <end position="27"/>
    </location>
</feature>
<evidence type="ECO:0000256" key="2">
    <source>
        <dbReference type="SAM" id="Phobius"/>
    </source>
</evidence>
<accession>A0ABM7MKA9</accession>
<dbReference type="RefSeq" id="WP_223910377.1">
    <property type="nucleotide sequence ID" value="NZ_AP024238.1"/>
</dbReference>
<evidence type="ECO:0000313" key="4">
    <source>
        <dbReference type="EMBL" id="BCO26623.1"/>
    </source>
</evidence>
<sequence>MPFQFILQQALKWLLVAAFFSNGLVMAQSEPTLAQVYAAAQSGQLDQAQRMIQQVLMAHPQSAKAYFVQSELEARQAHWAKARTALATAEKLAPGLPFAKAQAVQALRTQLAGAGAPVTVSGGMPYSSATSPGGYAAPAGPASSPLAWVLPLLLAGGVIGLGYVLFRKKQPEPFAQQTGFTSPNGLHGPQIFGSSAAAPYAQPAYSAQGGMSGAQTFGMGSGGAVMPTPSGLGGRVMGGLATGLAVGAGVMAAEAIGRNLMGSHTQAASPVENLIPNDFLPLDNNPDMGGADFGINDTSSWDSGSGDAGGTSDWDV</sequence>
<protein>
    <recommendedName>
        <fullName evidence="6">Tetratricopeptide repeat protein</fullName>
    </recommendedName>
</protein>
<keyword evidence="5" id="KW-1185">Reference proteome</keyword>
<dbReference type="InterPro" id="IPR011990">
    <property type="entry name" value="TPR-like_helical_dom_sf"/>
</dbReference>
<feature type="region of interest" description="Disordered" evidence="1">
    <location>
        <begin position="282"/>
        <end position="316"/>
    </location>
</feature>
<dbReference type="Gene3D" id="1.25.40.10">
    <property type="entry name" value="Tetratricopeptide repeat domain"/>
    <property type="match status" value="1"/>
</dbReference>
<keyword evidence="2" id="KW-0812">Transmembrane</keyword>
<name>A0ABM7MKA9_9BURK</name>
<proteinExistence type="predicted"/>
<dbReference type="SUPFAM" id="SSF48452">
    <property type="entry name" value="TPR-like"/>
    <property type="match status" value="1"/>
</dbReference>
<gene>
    <name evidence="4" type="ORF">MIZ03_1506</name>
</gene>
<keyword evidence="2" id="KW-1133">Transmembrane helix</keyword>
<dbReference type="EMBL" id="AP024238">
    <property type="protein sequence ID" value="BCO26623.1"/>
    <property type="molecule type" value="Genomic_DNA"/>
</dbReference>
<organism evidence="4 5">
    <name type="scientific">Rhodoferax lithotrophicus</name>
    <dbReference type="NCBI Taxonomy" id="2798804"/>
    <lineage>
        <taxon>Bacteria</taxon>
        <taxon>Pseudomonadati</taxon>
        <taxon>Pseudomonadota</taxon>
        <taxon>Betaproteobacteria</taxon>
        <taxon>Burkholderiales</taxon>
        <taxon>Comamonadaceae</taxon>
        <taxon>Rhodoferax</taxon>
    </lineage>
</organism>
<evidence type="ECO:0000256" key="3">
    <source>
        <dbReference type="SAM" id="SignalP"/>
    </source>
</evidence>
<evidence type="ECO:0000256" key="1">
    <source>
        <dbReference type="SAM" id="MobiDB-lite"/>
    </source>
</evidence>
<dbReference type="Proteomes" id="UP000824366">
    <property type="component" value="Chromosome"/>
</dbReference>
<evidence type="ECO:0008006" key="6">
    <source>
        <dbReference type="Google" id="ProtNLM"/>
    </source>
</evidence>